<keyword evidence="6" id="KW-1185">Reference proteome</keyword>
<comment type="subcellular location">
    <subcellularLocation>
        <location evidence="1">Host cell</location>
    </subcellularLocation>
    <subcellularLocation>
        <location evidence="2">Secreted</location>
    </subcellularLocation>
</comment>
<evidence type="ECO:0000256" key="3">
    <source>
        <dbReference type="ARBA" id="ARBA00022525"/>
    </source>
</evidence>
<dbReference type="OrthoDB" id="2304312at2759"/>
<protein>
    <recommendedName>
        <fullName evidence="4">Crinkler effector protein N-terminal domain-containing protein</fullName>
    </recommendedName>
</protein>
<gene>
    <name evidence="5" type="ORF">C1645_870752</name>
</gene>
<evidence type="ECO:0000259" key="4">
    <source>
        <dbReference type="Pfam" id="PF20147"/>
    </source>
</evidence>
<feature type="domain" description="Crinkler effector protein N-terminal" evidence="4">
    <location>
        <begin position="42"/>
        <end position="132"/>
    </location>
</feature>
<proteinExistence type="predicted"/>
<dbReference type="GO" id="GO:0043657">
    <property type="term" value="C:host cell"/>
    <property type="evidence" value="ECO:0007669"/>
    <property type="project" value="UniProtKB-SubCell"/>
</dbReference>
<evidence type="ECO:0000256" key="2">
    <source>
        <dbReference type="ARBA" id="ARBA00004613"/>
    </source>
</evidence>
<sequence length="398" mass="46053">MNFYEGENEGLNLILNIELSSSHDAILEAIEFNKETIELKIGNAIAQAFPLRINRNESIGQLKKFIKAKKVPEFSFCDADRLRLWKVQVRVDNDKELNELTLHDKDQLLTWSTISSYFTDKPLDKHIHIVVKPSNLIHFSLELALKAGLFNGGGRISRQRLYLSKTPPPAVCEGRHRGHTVFWGRSLKEDDKTWRVYVVSRNISYLRKRTENVMEDQMIRFITEEEGFANSEIRRQSPHDPLPTLKKIPKSLQKAFDEALDIELGPSFREMHYNLVGMSTGYKRTQGKFTEIRGYPVDIVEACAATPYGFGVSACQAYQTPLIQEVNKKRQQCYLTVWFDRQLVFEFNMETLNPETREQVLWTKKGILHAAWITENFRYAIASPYFAVFEALNVEPQL</sequence>
<accession>A0A397TNA5</accession>
<evidence type="ECO:0000313" key="6">
    <source>
        <dbReference type="Proteomes" id="UP000265703"/>
    </source>
</evidence>
<dbReference type="AlphaFoldDB" id="A0A397TNA5"/>
<dbReference type="Pfam" id="PF20147">
    <property type="entry name" value="Crinkler"/>
    <property type="match status" value="1"/>
</dbReference>
<dbReference type="EMBL" id="QKYT01000016">
    <property type="protein sequence ID" value="RIA98396.1"/>
    <property type="molecule type" value="Genomic_DNA"/>
</dbReference>
<dbReference type="GO" id="GO:0005576">
    <property type="term" value="C:extracellular region"/>
    <property type="evidence" value="ECO:0007669"/>
    <property type="project" value="UniProtKB-SubCell"/>
</dbReference>
<comment type="caution">
    <text evidence="5">The sequence shown here is derived from an EMBL/GenBank/DDBJ whole genome shotgun (WGS) entry which is preliminary data.</text>
</comment>
<keyword evidence="3" id="KW-0964">Secreted</keyword>
<evidence type="ECO:0000256" key="1">
    <source>
        <dbReference type="ARBA" id="ARBA00004340"/>
    </source>
</evidence>
<reference evidence="5 6" key="1">
    <citation type="submission" date="2018-06" db="EMBL/GenBank/DDBJ databases">
        <title>Comparative genomics reveals the genomic features of Rhizophagus irregularis, R. cerebriforme, R. diaphanum and Gigaspora rosea, and their symbiotic lifestyle signature.</title>
        <authorList>
            <person name="Morin E."/>
            <person name="San Clemente H."/>
            <person name="Chen E.C.H."/>
            <person name="De La Providencia I."/>
            <person name="Hainaut M."/>
            <person name="Kuo A."/>
            <person name="Kohler A."/>
            <person name="Murat C."/>
            <person name="Tang N."/>
            <person name="Roy S."/>
            <person name="Loubradou J."/>
            <person name="Henrissat B."/>
            <person name="Grigoriev I.V."/>
            <person name="Corradi N."/>
            <person name="Roux C."/>
            <person name="Martin F.M."/>
        </authorList>
    </citation>
    <scope>NUCLEOTIDE SEQUENCE [LARGE SCALE GENOMIC DNA]</scope>
    <source>
        <strain evidence="5 6">DAOM 227022</strain>
    </source>
</reference>
<dbReference type="Proteomes" id="UP000265703">
    <property type="component" value="Unassembled WGS sequence"/>
</dbReference>
<evidence type="ECO:0000313" key="5">
    <source>
        <dbReference type="EMBL" id="RIA98396.1"/>
    </source>
</evidence>
<organism evidence="5 6">
    <name type="scientific">Glomus cerebriforme</name>
    <dbReference type="NCBI Taxonomy" id="658196"/>
    <lineage>
        <taxon>Eukaryota</taxon>
        <taxon>Fungi</taxon>
        <taxon>Fungi incertae sedis</taxon>
        <taxon>Mucoromycota</taxon>
        <taxon>Glomeromycotina</taxon>
        <taxon>Glomeromycetes</taxon>
        <taxon>Glomerales</taxon>
        <taxon>Glomeraceae</taxon>
        <taxon>Glomus</taxon>
    </lineage>
</organism>
<name>A0A397TNA5_9GLOM</name>
<dbReference type="InterPro" id="IPR045379">
    <property type="entry name" value="Crinkler_N"/>
</dbReference>